<dbReference type="Pfam" id="PF13086">
    <property type="entry name" value="AAA_11"/>
    <property type="match status" value="1"/>
</dbReference>
<feature type="region of interest" description="Disordered" evidence="6">
    <location>
        <begin position="798"/>
        <end position="826"/>
    </location>
</feature>
<feature type="compositionally biased region" description="Low complexity" evidence="6">
    <location>
        <begin position="200"/>
        <end position="209"/>
    </location>
</feature>
<feature type="domain" description="DNA2/NAM7 helicase helicase" evidence="7">
    <location>
        <begin position="674"/>
        <end position="924"/>
    </location>
</feature>
<evidence type="ECO:0000313" key="10">
    <source>
        <dbReference type="Proteomes" id="UP000818624"/>
    </source>
</evidence>
<evidence type="ECO:0000256" key="5">
    <source>
        <dbReference type="ARBA" id="ARBA00022840"/>
    </source>
</evidence>
<feature type="region of interest" description="Disordered" evidence="6">
    <location>
        <begin position="175"/>
        <end position="209"/>
    </location>
</feature>
<keyword evidence="5" id="KW-0067">ATP-binding</keyword>
<sequence>MAAHAHLLRGVRAFRTRASARAVQREVDREMRQAYRPPAWAPAAQRAARPKPGRLVRDWDAWPAEVSEPRAGDAQAAPVGAQVPRSVEEWAEAEAEAEEADEADVADLADMEVDVADIADLVDADVADAPDVADTPYVPDVPDASDAPDAHDAPDASPAPLSPALESLLDRLEHSSSLAPPEGTPLAAGPSIPPHDAEWAPDTTDTPATPAAALASWDVDVPPPSPALALDASEPLGYEDDGAWLASLDGPLEPSASAEPSAAVLEALAGAPEALDTDDLALFLVDSRGAAAAAAEPMMAVRPAAAPTPTSARPPAPQRGVRDVYDWRTTAVSQRDVGMHGRPASQLFPAFDAHAWVKTRRWPTLSLLLRTAHAAVHKALQGLRRVRGAQADADAGTDAALAVAVRHYQQRWRTALTFEREHTEAELAALRARPVAELTALGVAFDGLEAYWQTERHYGRRVAVFKLPAARRLPRHKLQPGAVVDVCPSDARADWLVAKEAVPHRTLALVDQLAAPRAADAADAARPAEAAGSEAAEAAESEAAAAAPRIPYISGELVDCTPTQLRVRFAEAYEHIDLAGVPTWRLDRGTSRVVDERTDAALDALLYDADDVARASTPRRRYALVGTPLRAALVGTAPAPAEGLFARDMRIRSWYERYAAAEPLVLDSDPALGLNASQTRAVAMMLKEPLSLVQGPPGTGKTRTLVQAVALLKQHFVVPQPVLLAAHTNVAVDNLARACVARGLRVVRAGSAAAAHPALAPHTLEAHMARHAKHAELVEWQHTLRVLQRERDALAEEVRTHAQGRGAGGAQAAPPPPAGSAASASAASAPRRLAELKRRIGRVVAQCHMLRSEIAADVLHRADVVCATAVAAGSRQLDAIDFPLVFVDEGSMATEPIALIALMKGCTHLALIGDHQQLPPVLRSADARRHGLSTSLFERLMLQGTPAAPTADAQRRPRVPSVLLDEQFRMHPALAAFPNAAFYGGALRDAPSTQQRAPLASAFAAHAPDGTPHAVTLLTHAPVAPSAASAAGGLGGVSPYNAPQGDLALALLCDLLVRNPTLRGDEIGIVTPYEAQVRLLERMLAAGACAGDVGVPHDAPGLASLPLLSEYALHTLAHTDAARAAQLAHVEVHTVDGFEGREKRVMLFSTVKAGGGTWRGAPALRAALAAPSAARAAALAVPGDAAAHGGYVGFLADTRRLNVALTRAQSQLFILGNLDTLLSARLGRSGEEAVERSDVHAIRAYARWLLARGCVLESEAVWDRLLAQAGAGGCAAGVSGS</sequence>
<dbReference type="InterPro" id="IPR050534">
    <property type="entry name" value="Coronavir_polyprotein_1ab"/>
</dbReference>
<name>A0ABY8EWT1_MALFU</name>
<keyword evidence="3" id="KW-0378">Hydrolase</keyword>
<dbReference type="CDD" id="cd18808">
    <property type="entry name" value="SF1_C_Upf1"/>
    <property type="match status" value="1"/>
</dbReference>
<reference evidence="9 10" key="1">
    <citation type="journal article" date="2020" name="Elife">
        <title>Loss of centromere function drives karyotype evolution in closely related Malassezia species.</title>
        <authorList>
            <person name="Sankaranarayanan S.R."/>
            <person name="Ianiri G."/>
            <person name="Coelho M.A."/>
            <person name="Reza M.H."/>
            <person name="Thimmappa B.C."/>
            <person name="Ganguly P."/>
            <person name="Vadnala R.N."/>
            <person name="Sun S."/>
            <person name="Siddharthan R."/>
            <person name="Tellgren-Roth C."/>
            <person name="Dawson T.L."/>
            <person name="Heitman J."/>
            <person name="Sanyal K."/>
        </authorList>
    </citation>
    <scope>NUCLEOTIDE SEQUENCE [LARGE SCALE GENOMIC DNA]</scope>
    <source>
        <strain evidence="9">CBS14141</strain>
    </source>
</reference>
<dbReference type="InterPro" id="IPR041679">
    <property type="entry name" value="DNA2/NAM7-like_C"/>
</dbReference>
<gene>
    <name evidence="9" type="ORF">GLX27_004551</name>
</gene>
<organism evidence="9 10">
    <name type="scientific">Malassezia furfur</name>
    <name type="common">Pityriasis versicolor infection agent</name>
    <name type="synonym">Pityrosporum furfur</name>
    <dbReference type="NCBI Taxonomy" id="55194"/>
    <lineage>
        <taxon>Eukaryota</taxon>
        <taxon>Fungi</taxon>
        <taxon>Dikarya</taxon>
        <taxon>Basidiomycota</taxon>
        <taxon>Ustilaginomycotina</taxon>
        <taxon>Malasseziomycetes</taxon>
        <taxon>Malasseziales</taxon>
        <taxon>Malasseziaceae</taxon>
        <taxon>Malassezia</taxon>
    </lineage>
</organism>
<feature type="region of interest" description="Disordered" evidence="6">
    <location>
        <begin position="130"/>
        <end position="162"/>
    </location>
</feature>
<dbReference type="EMBL" id="CP046240">
    <property type="protein sequence ID" value="WFD49866.1"/>
    <property type="molecule type" value="Genomic_DNA"/>
</dbReference>
<dbReference type="InterPro" id="IPR041677">
    <property type="entry name" value="DNA2/NAM7_AAA_11"/>
</dbReference>
<evidence type="ECO:0000256" key="6">
    <source>
        <dbReference type="SAM" id="MobiDB-lite"/>
    </source>
</evidence>
<keyword evidence="10" id="KW-1185">Reference proteome</keyword>
<feature type="region of interest" description="Disordered" evidence="6">
    <location>
        <begin position="67"/>
        <end position="106"/>
    </location>
</feature>
<evidence type="ECO:0000259" key="7">
    <source>
        <dbReference type="Pfam" id="PF13086"/>
    </source>
</evidence>
<comment type="similarity">
    <text evidence="1">Belongs to the DNA2/NAM7 helicase family.</text>
</comment>
<evidence type="ECO:0000256" key="3">
    <source>
        <dbReference type="ARBA" id="ARBA00022801"/>
    </source>
</evidence>
<keyword evidence="2" id="KW-0547">Nucleotide-binding</keyword>
<proteinExistence type="inferred from homology"/>
<dbReference type="InterPro" id="IPR047187">
    <property type="entry name" value="SF1_C_Upf1"/>
</dbReference>
<protein>
    <submittedName>
        <fullName evidence="9">Uncharacterized protein</fullName>
    </submittedName>
</protein>
<evidence type="ECO:0000256" key="4">
    <source>
        <dbReference type="ARBA" id="ARBA00022806"/>
    </source>
</evidence>
<feature type="domain" description="DNA2/NAM7 helicase-like C-terminal" evidence="8">
    <location>
        <begin position="932"/>
        <end position="1217"/>
    </location>
</feature>
<evidence type="ECO:0000259" key="8">
    <source>
        <dbReference type="Pfam" id="PF13087"/>
    </source>
</evidence>
<dbReference type="InterPro" id="IPR027417">
    <property type="entry name" value="P-loop_NTPase"/>
</dbReference>
<dbReference type="Pfam" id="PF13087">
    <property type="entry name" value="AAA_12"/>
    <property type="match status" value="1"/>
</dbReference>
<evidence type="ECO:0000256" key="2">
    <source>
        <dbReference type="ARBA" id="ARBA00022741"/>
    </source>
</evidence>
<evidence type="ECO:0000313" key="9">
    <source>
        <dbReference type="EMBL" id="WFD49866.1"/>
    </source>
</evidence>
<feature type="compositionally biased region" description="Low complexity" evidence="6">
    <location>
        <begin position="130"/>
        <end position="147"/>
    </location>
</feature>
<dbReference type="SUPFAM" id="SSF52540">
    <property type="entry name" value="P-loop containing nucleoside triphosphate hydrolases"/>
    <property type="match status" value="1"/>
</dbReference>
<dbReference type="Gene3D" id="3.40.50.300">
    <property type="entry name" value="P-loop containing nucleotide triphosphate hydrolases"/>
    <property type="match status" value="2"/>
</dbReference>
<accession>A0ABY8EWT1</accession>
<dbReference type="Proteomes" id="UP000818624">
    <property type="component" value="Chromosome 7"/>
</dbReference>
<dbReference type="PANTHER" id="PTHR43788:SF13">
    <property type="entry name" value="REGULATOR OF NONSENSE TRANSCRIPTS 1"/>
    <property type="match status" value="1"/>
</dbReference>
<dbReference type="PANTHER" id="PTHR43788">
    <property type="entry name" value="DNA2/NAM7 HELICASE FAMILY MEMBER"/>
    <property type="match status" value="1"/>
</dbReference>
<feature type="compositionally biased region" description="Acidic residues" evidence="6">
    <location>
        <begin position="89"/>
        <end position="106"/>
    </location>
</feature>
<evidence type="ECO:0000256" key="1">
    <source>
        <dbReference type="ARBA" id="ARBA00007913"/>
    </source>
</evidence>
<keyword evidence="4" id="KW-0347">Helicase</keyword>